<proteinExistence type="predicted"/>
<dbReference type="EMBL" id="PDSK01000094">
    <property type="protein sequence ID" value="PIE33814.1"/>
    <property type="molecule type" value="Genomic_DNA"/>
</dbReference>
<evidence type="ECO:0000313" key="2">
    <source>
        <dbReference type="EMBL" id="PIE33814.1"/>
    </source>
</evidence>
<protein>
    <submittedName>
        <fullName evidence="2">C4-dicarboxylate ABC transporter substrate-binding protein</fullName>
    </submittedName>
</protein>
<evidence type="ECO:0000313" key="3">
    <source>
        <dbReference type="Proteomes" id="UP000230821"/>
    </source>
</evidence>
<accession>A0A2G6KDQ3</accession>
<dbReference type="PANTHER" id="PTHR42941">
    <property type="entry name" value="SLL1037 PROTEIN"/>
    <property type="match status" value="1"/>
</dbReference>
<dbReference type="InterPro" id="IPR011852">
    <property type="entry name" value="TRAP_TAXI"/>
</dbReference>
<feature type="transmembrane region" description="Helical" evidence="1">
    <location>
        <begin position="41"/>
        <end position="62"/>
    </location>
</feature>
<keyword evidence="1" id="KW-1133">Transmembrane helix</keyword>
<keyword evidence="1" id="KW-0472">Membrane</keyword>
<sequence length="370" mass="39687">MLSFLTRSTLVRIIVDCIQYNLSYSIKMNQNIKKGESMKKLLVASMVLGLGLMVLTGSPAMAAKFISIGTGSTGGTFYPVGVIFAKTFEEELADSGYKFSASASGGTAENLEMIRNQEITMAIAGAVDAGKAYAGIDKYEGKAIKNVRFVSALFPQAFQLMYRKASGIETLADFAGKKIGVGPPAGGGSIYMPVILQGIADLTFDDIQPQYLGYGDSVQAMQNRLIDACYLSAGLPTSGVSQLYASQIEVGMVEFSDEDIAKLQETAPYFTKIVIPKGTYPKQERNLNVFGVKASLVADAALDDDIVYNMLKVMYAQKLEEIKGQHGALKSLNLEEAVKGLSGAPLHSGAVKFYQEQGIDIPESLLPPAK</sequence>
<dbReference type="PANTHER" id="PTHR42941:SF1">
    <property type="entry name" value="SLL1037 PROTEIN"/>
    <property type="match status" value="1"/>
</dbReference>
<keyword evidence="1" id="KW-0812">Transmembrane</keyword>
<comment type="caution">
    <text evidence="2">The sequence shown here is derived from an EMBL/GenBank/DDBJ whole genome shotgun (WGS) entry which is preliminary data.</text>
</comment>
<dbReference type="Proteomes" id="UP000230821">
    <property type="component" value="Unassembled WGS sequence"/>
</dbReference>
<gene>
    <name evidence="2" type="ORF">CSA56_09890</name>
</gene>
<dbReference type="AlphaFoldDB" id="A0A2G6KDQ3"/>
<dbReference type="Gene3D" id="3.40.190.10">
    <property type="entry name" value="Periplasmic binding protein-like II"/>
    <property type="match status" value="2"/>
</dbReference>
<dbReference type="SUPFAM" id="SSF53850">
    <property type="entry name" value="Periplasmic binding protein-like II"/>
    <property type="match status" value="1"/>
</dbReference>
<organism evidence="2 3">
    <name type="scientific">candidate division KSB3 bacterium</name>
    <dbReference type="NCBI Taxonomy" id="2044937"/>
    <lineage>
        <taxon>Bacteria</taxon>
        <taxon>candidate division KSB3</taxon>
    </lineage>
</organism>
<reference evidence="2 3" key="1">
    <citation type="submission" date="2017-10" db="EMBL/GenBank/DDBJ databases">
        <title>Novel microbial diversity and functional potential in the marine mammal oral microbiome.</title>
        <authorList>
            <person name="Dudek N.K."/>
            <person name="Sun C.L."/>
            <person name="Burstein D."/>
            <person name="Kantor R.S."/>
            <person name="Aliaga Goltsman D.S."/>
            <person name="Bik E.M."/>
            <person name="Thomas B.C."/>
            <person name="Banfield J.F."/>
            <person name="Relman D.A."/>
        </authorList>
    </citation>
    <scope>NUCLEOTIDE SEQUENCE [LARGE SCALE GENOMIC DNA]</scope>
    <source>
        <strain evidence="2">DOLJORAL78_47_16</strain>
    </source>
</reference>
<dbReference type="Pfam" id="PF16868">
    <property type="entry name" value="NMT1_3"/>
    <property type="match status" value="1"/>
</dbReference>
<name>A0A2G6KDQ3_9BACT</name>
<evidence type="ECO:0000256" key="1">
    <source>
        <dbReference type="SAM" id="Phobius"/>
    </source>
</evidence>
<dbReference type="CDD" id="cd13520">
    <property type="entry name" value="PBP2_TAXI_TRAP"/>
    <property type="match status" value="1"/>
</dbReference>
<dbReference type="NCBIfam" id="TIGR02122">
    <property type="entry name" value="TRAP_TAXI"/>
    <property type="match status" value="1"/>
</dbReference>